<sequence length="203" mass="23105">MSLYTSLFHDSVAPPFSQGMAPLINRLRVHQSGLPNSAFLLEMLASSSMGEGQMPRYLGLDRESFGLFMQHHFPSLDMRQFDFMQALPLLDSSRMDEVDELLQLFLEHAGPDGELEKVLIARILAAGCMGQNHLWEDLGLWSRTQLSSMILTNFPALAHKNDRNMKWKRFFYKQLCEREGVYTCRAPSCAVCGDYSQCFGPEE</sequence>
<dbReference type="Pfam" id="PF04891">
    <property type="entry name" value="NifQ"/>
    <property type="match status" value="1"/>
</dbReference>
<proteinExistence type="predicted"/>
<gene>
    <name evidence="1" type="primary">nifQ</name>
    <name evidence="1" type="ORF">MAGMO_0396</name>
</gene>
<evidence type="ECO:0000313" key="1">
    <source>
        <dbReference type="EMBL" id="CRH04608.1"/>
    </source>
</evidence>
<protein>
    <submittedName>
        <fullName evidence="1">NifQ protein involved in the incorporation of molybdenum into nitrogenase</fullName>
    </submittedName>
</protein>
<dbReference type="AlphaFoldDB" id="A0A1S7LDH5"/>
<dbReference type="EMBL" id="LO017727">
    <property type="protein sequence ID" value="CRH04608.1"/>
    <property type="molecule type" value="Genomic_DNA"/>
</dbReference>
<dbReference type="InterPro" id="IPR006975">
    <property type="entry name" value="NifQ"/>
</dbReference>
<name>A0A1S7LDH5_MAGMO</name>
<accession>A0A1S7LDH5</accession>
<dbReference type="GO" id="GO:0009399">
    <property type="term" value="P:nitrogen fixation"/>
    <property type="evidence" value="ECO:0007669"/>
    <property type="project" value="InterPro"/>
</dbReference>
<dbReference type="GO" id="GO:0030151">
    <property type="term" value="F:molybdenum ion binding"/>
    <property type="evidence" value="ECO:0007669"/>
    <property type="project" value="InterPro"/>
</dbReference>
<organism evidence="1">
    <name type="scientific">Magnetococcus massalia (strain MO-1)</name>
    <dbReference type="NCBI Taxonomy" id="451514"/>
    <lineage>
        <taxon>Bacteria</taxon>
        <taxon>Pseudomonadati</taxon>
        <taxon>Pseudomonadota</taxon>
        <taxon>Magnetococcia</taxon>
        <taxon>Magnetococcales</taxon>
        <taxon>Magnetococcaceae</taxon>
        <taxon>Magnetococcus</taxon>
    </lineage>
</organism>
<reference evidence="1" key="1">
    <citation type="submission" date="2015-04" db="EMBL/GenBank/DDBJ databases">
        <authorList>
            <person name="Syromyatnikov M.Y."/>
            <person name="Popov V.N."/>
        </authorList>
    </citation>
    <scope>NUCLEOTIDE SEQUENCE</scope>
    <source>
        <strain evidence="1">MO-1</strain>
    </source>
</reference>